<dbReference type="STRING" id="1121001.SAMN02745857_01226"/>
<dbReference type="Pfam" id="PF05235">
    <property type="entry name" value="CHAD"/>
    <property type="match status" value="1"/>
</dbReference>
<dbReference type="InterPro" id="IPR007899">
    <property type="entry name" value="CHAD_dom"/>
</dbReference>
<dbReference type="OrthoDB" id="8587394at2"/>
<dbReference type="Proteomes" id="UP000192761">
    <property type="component" value="Unassembled WGS sequence"/>
</dbReference>
<dbReference type="EMBL" id="FWXD01000006">
    <property type="protein sequence ID" value="SMC21714.1"/>
    <property type="molecule type" value="Genomic_DNA"/>
</dbReference>
<accession>A0A1W1XD31</accession>
<evidence type="ECO:0000313" key="3">
    <source>
        <dbReference type="Proteomes" id="UP000192761"/>
    </source>
</evidence>
<dbReference type="InterPro" id="IPR038186">
    <property type="entry name" value="CHAD_dom_sf"/>
</dbReference>
<protein>
    <submittedName>
        <fullName evidence="2">CHAD domain-containing protein</fullName>
    </submittedName>
</protein>
<dbReference type="AlphaFoldDB" id="A0A1W1XD31"/>
<sequence length="251" mass="28580">MARKRQLLQQINSLLDEIDSQRSRLGSTDAADALHKLRIALRGLRTLLPLLQRKDAAQPSLRDAWRALFRLTGPARDAEVMLGALPADHVSQALQQQRVDEAYAALRTAADSITWPVLCTASRIQLAADVRDRRRKDIRKRIRRVVQRRARALCDTLHQPVDETQWHTLRVAIKRLRYLLEHTQPWQPGRVSKLLPTLKNAQSLLGDWHDLTVRQTAGLMLDGDDVLRNALASKAECAQHTLRRQLQHALA</sequence>
<dbReference type="PANTHER" id="PTHR39339">
    <property type="entry name" value="SLR1444 PROTEIN"/>
    <property type="match status" value="1"/>
</dbReference>
<evidence type="ECO:0000259" key="1">
    <source>
        <dbReference type="PROSITE" id="PS51708"/>
    </source>
</evidence>
<evidence type="ECO:0000313" key="2">
    <source>
        <dbReference type="EMBL" id="SMC21714.1"/>
    </source>
</evidence>
<dbReference type="RefSeq" id="WP_084089899.1">
    <property type="nucleotide sequence ID" value="NZ_FWXD01000006.1"/>
</dbReference>
<gene>
    <name evidence="2" type="ORF">SAMN02745857_01226</name>
</gene>
<dbReference type="PANTHER" id="PTHR39339:SF1">
    <property type="entry name" value="CHAD DOMAIN-CONTAINING PROTEIN"/>
    <property type="match status" value="1"/>
</dbReference>
<reference evidence="2 3" key="1">
    <citation type="submission" date="2017-04" db="EMBL/GenBank/DDBJ databases">
        <authorList>
            <person name="Afonso C.L."/>
            <person name="Miller P.J."/>
            <person name="Scott M.A."/>
            <person name="Spackman E."/>
            <person name="Goraichik I."/>
            <person name="Dimitrov K.M."/>
            <person name="Suarez D.L."/>
            <person name="Swayne D.E."/>
        </authorList>
    </citation>
    <scope>NUCLEOTIDE SEQUENCE [LARGE SCALE GENOMIC DNA]</scope>
    <source>
        <strain evidence="2 3">DSM 23236</strain>
    </source>
</reference>
<dbReference type="PROSITE" id="PS51708">
    <property type="entry name" value="CHAD"/>
    <property type="match status" value="1"/>
</dbReference>
<feature type="domain" description="CHAD" evidence="1">
    <location>
        <begin position="1"/>
        <end position="251"/>
    </location>
</feature>
<organism evidence="2 3">
    <name type="scientific">Andreprevotia lacus DSM 23236</name>
    <dbReference type="NCBI Taxonomy" id="1121001"/>
    <lineage>
        <taxon>Bacteria</taxon>
        <taxon>Pseudomonadati</taxon>
        <taxon>Pseudomonadota</taxon>
        <taxon>Betaproteobacteria</taxon>
        <taxon>Neisseriales</taxon>
        <taxon>Chitinibacteraceae</taxon>
        <taxon>Andreprevotia</taxon>
    </lineage>
</organism>
<dbReference type="Gene3D" id="1.40.20.10">
    <property type="entry name" value="CHAD domain"/>
    <property type="match status" value="1"/>
</dbReference>
<name>A0A1W1XD31_9NEIS</name>
<dbReference type="SMART" id="SM00880">
    <property type="entry name" value="CHAD"/>
    <property type="match status" value="1"/>
</dbReference>
<keyword evidence="3" id="KW-1185">Reference proteome</keyword>
<proteinExistence type="predicted"/>